<gene>
    <name evidence="2" type="ORF">RFN29_15120</name>
</gene>
<feature type="region of interest" description="Disordered" evidence="1">
    <location>
        <begin position="1"/>
        <end position="69"/>
    </location>
</feature>
<proteinExistence type="predicted"/>
<feature type="compositionally biased region" description="Polar residues" evidence="1">
    <location>
        <begin position="44"/>
        <end position="59"/>
    </location>
</feature>
<dbReference type="Proteomes" id="UP001271249">
    <property type="component" value="Unassembled WGS sequence"/>
</dbReference>
<evidence type="ECO:0000256" key="1">
    <source>
        <dbReference type="SAM" id="MobiDB-lite"/>
    </source>
</evidence>
<name>A0ABU4Z2T6_9HYPH</name>
<sequence>MCMFNKPDTPDPQLPPEYAAMREPDQGAVRSSVASKTKDKLRSGANTILTSGSGVTTAAPTDKKTLLGQ</sequence>
<accession>A0ABU4Z2T6</accession>
<protein>
    <submittedName>
        <fullName evidence="2">Uncharacterized protein</fullName>
    </submittedName>
</protein>
<comment type="caution">
    <text evidence="2">The sequence shown here is derived from an EMBL/GenBank/DDBJ whole genome shotgun (WGS) entry which is preliminary data.</text>
</comment>
<keyword evidence="3" id="KW-1185">Reference proteome</keyword>
<reference evidence="2 3" key="1">
    <citation type="submission" date="2023-08" db="EMBL/GenBank/DDBJ databases">
        <title>Implementing the SeqCode for naming new Mesorhizobium species isolated from Vachellia karroo root nodules.</title>
        <authorList>
            <person name="Van Lill M."/>
        </authorList>
    </citation>
    <scope>NUCLEOTIDE SEQUENCE [LARGE SCALE GENOMIC DNA]</scope>
    <source>
        <strain evidence="2 3">VK22B</strain>
    </source>
</reference>
<dbReference type="EMBL" id="JAVIJC010000014">
    <property type="protein sequence ID" value="MDX8492908.1"/>
    <property type="molecule type" value="Genomic_DNA"/>
</dbReference>
<evidence type="ECO:0000313" key="3">
    <source>
        <dbReference type="Proteomes" id="UP001271249"/>
    </source>
</evidence>
<evidence type="ECO:0000313" key="2">
    <source>
        <dbReference type="EMBL" id="MDX8492908.1"/>
    </source>
</evidence>
<organism evidence="2 3">
    <name type="scientific">Mesorhizobium captivum</name>
    <dbReference type="NCBI Taxonomy" id="3072319"/>
    <lineage>
        <taxon>Bacteria</taxon>
        <taxon>Pseudomonadati</taxon>
        <taxon>Pseudomonadota</taxon>
        <taxon>Alphaproteobacteria</taxon>
        <taxon>Hyphomicrobiales</taxon>
        <taxon>Phyllobacteriaceae</taxon>
        <taxon>Mesorhizobium</taxon>
    </lineage>
</organism>